<dbReference type="PANTHER" id="PTHR43386:SF23">
    <property type="entry name" value="ABC TRANSPORTER"/>
    <property type="match status" value="1"/>
</dbReference>
<dbReference type="PROSITE" id="PS50928">
    <property type="entry name" value="ABC_TM1"/>
    <property type="match status" value="1"/>
</dbReference>
<evidence type="ECO:0000256" key="1">
    <source>
        <dbReference type="ARBA" id="ARBA00004651"/>
    </source>
</evidence>
<protein>
    <submittedName>
        <fullName evidence="9">Peptide/nickel transport system permease protein</fullName>
    </submittedName>
</protein>
<evidence type="ECO:0000256" key="2">
    <source>
        <dbReference type="ARBA" id="ARBA00022448"/>
    </source>
</evidence>
<dbReference type="GO" id="GO:0055085">
    <property type="term" value="P:transmembrane transport"/>
    <property type="evidence" value="ECO:0007669"/>
    <property type="project" value="InterPro"/>
</dbReference>
<keyword evidence="3" id="KW-1003">Cell membrane</keyword>
<keyword evidence="4 7" id="KW-0812">Transmembrane</keyword>
<dbReference type="InterPro" id="IPR035906">
    <property type="entry name" value="MetI-like_sf"/>
</dbReference>
<dbReference type="InterPro" id="IPR000515">
    <property type="entry name" value="MetI-like"/>
</dbReference>
<dbReference type="Gene3D" id="1.10.3720.10">
    <property type="entry name" value="MetI-like"/>
    <property type="match status" value="1"/>
</dbReference>
<dbReference type="RefSeq" id="WP_244535182.1">
    <property type="nucleotide sequence ID" value="NZ_FRCZ01000005.1"/>
</dbReference>
<sequence>MKRKWIIPLVIFIFIYITSFLLDRNMIEINLQIKNQAPSLLHLFGTDWLGRDMLIRTLKGLQLSITIGILTAMLSTFLGLLLSLVSSVNKTLDKIVTSFIDLFLSLPHLVTLILITFVLGGGLKGVVIGLMLTHWPAITRVLRAEILQLKEMPYVQLSKQLGKPLWWRARHHLFPHLAPQLLVGFILIFPHAILHEAAITFLGFGLSAEEPAIGIILSESMQYLSAGMWWLAFFPGLSLLMMIIIFQRFANTLKDYFGRDRSYEQQVND</sequence>
<feature type="transmembrane region" description="Helical" evidence="7">
    <location>
        <begin position="6"/>
        <end position="22"/>
    </location>
</feature>
<feature type="domain" description="ABC transmembrane type-1" evidence="8">
    <location>
        <begin position="61"/>
        <end position="250"/>
    </location>
</feature>
<keyword evidence="10" id="KW-1185">Reference proteome</keyword>
<feature type="transmembrane region" description="Helical" evidence="7">
    <location>
        <begin position="173"/>
        <end position="194"/>
    </location>
</feature>
<evidence type="ECO:0000313" key="10">
    <source>
        <dbReference type="Proteomes" id="UP000184184"/>
    </source>
</evidence>
<dbReference type="InterPro" id="IPR050366">
    <property type="entry name" value="BP-dependent_transpt_permease"/>
</dbReference>
<dbReference type="EMBL" id="FRCZ01000005">
    <property type="protein sequence ID" value="SHN22364.1"/>
    <property type="molecule type" value="Genomic_DNA"/>
</dbReference>
<evidence type="ECO:0000313" key="9">
    <source>
        <dbReference type="EMBL" id="SHN22364.1"/>
    </source>
</evidence>
<proteinExistence type="inferred from homology"/>
<feature type="transmembrane region" description="Helical" evidence="7">
    <location>
        <begin position="106"/>
        <end position="133"/>
    </location>
</feature>
<evidence type="ECO:0000256" key="3">
    <source>
        <dbReference type="ARBA" id="ARBA00022475"/>
    </source>
</evidence>
<reference evidence="9 10" key="1">
    <citation type="submission" date="2016-11" db="EMBL/GenBank/DDBJ databases">
        <authorList>
            <person name="Jaros S."/>
            <person name="Januszkiewicz K."/>
            <person name="Wedrychowicz H."/>
        </authorList>
    </citation>
    <scope>NUCLEOTIDE SEQUENCE [LARGE SCALE GENOMIC DNA]</scope>
    <source>
        <strain evidence="9 10">CGMCC 1.10681</strain>
    </source>
</reference>
<gene>
    <name evidence="9" type="ORF">SAMN05216179_2551</name>
</gene>
<evidence type="ECO:0000256" key="7">
    <source>
        <dbReference type="RuleBase" id="RU363032"/>
    </source>
</evidence>
<comment type="similarity">
    <text evidence="7">Belongs to the binding-protein-dependent transport system permease family.</text>
</comment>
<dbReference type="Pfam" id="PF00528">
    <property type="entry name" value="BPD_transp_1"/>
    <property type="match status" value="1"/>
</dbReference>
<feature type="transmembrane region" description="Helical" evidence="7">
    <location>
        <begin position="227"/>
        <end position="246"/>
    </location>
</feature>
<dbReference type="STRING" id="1027249.SAMN05216179_2551"/>
<dbReference type="AlphaFoldDB" id="A0A1M7PXB0"/>
<organism evidence="9 10">
    <name type="scientific">Gracilibacillus kekensis</name>
    <dbReference type="NCBI Taxonomy" id="1027249"/>
    <lineage>
        <taxon>Bacteria</taxon>
        <taxon>Bacillati</taxon>
        <taxon>Bacillota</taxon>
        <taxon>Bacilli</taxon>
        <taxon>Bacillales</taxon>
        <taxon>Bacillaceae</taxon>
        <taxon>Gracilibacillus</taxon>
    </lineage>
</organism>
<feature type="transmembrane region" description="Helical" evidence="7">
    <location>
        <begin position="61"/>
        <end position="86"/>
    </location>
</feature>
<name>A0A1M7PXB0_9BACI</name>
<comment type="subcellular location">
    <subcellularLocation>
        <location evidence="1 7">Cell membrane</location>
        <topology evidence="1 7">Multi-pass membrane protein</topology>
    </subcellularLocation>
</comment>
<evidence type="ECO:0000256" key="4">
    <source>
        <dbReference type="ARBA" id="ARBA00022692"/>
    </source>
</evidence>
<accession>A0A1M7PXB0</accession>
<keyword evidence="5 7" id="KW-1133">Transmembrane helix</keyword>
<evidence type="ECO:0000256" key="6">
    <source>
        <dbReference type="ARBA" id="ARBA00023136"/>
    </source>
</evidence>
<evidence type="ECO:0000259" key="8">
    <source>
        <dbReference type="PROSITE" id="PS50928"/>
    </source>
</evidence>
<keyword evidence="2 7" id="KW-0813">Transport</keyword>
<dbReference type="GO" id="GO:0005886">
    <property type="term" value="C:plasma membrane"/>
    <property type="evidence" value="ECO:0007669"/>
    <property type="project" value="UniProtKB-SubCell"/>
</dbReference>
<keyword evidence="6 7" id="KW-0472">Membrane</keyword>
<dbReference type="CDD" id="cd06261">
    <property type="entry name" value="TM_PBP2"/>
    <property type="match status" value="1"/>
</dbReference>
<dbReference type="Proteomes" id="UP000184184">
    <property type="component" value="Unassembled WGS sequence"/>
</dbReference>
<evidence type="ECO:0000256" key="5">
    <source>
        <dbReference type="ARBA" id="ARBA00022989"/>
    </source>
</evidence>
<dbReference type="SUPFAM" id="SSF161098">
    <property type="entry name" value="MetI-like"/>
    <property type="match status" value="1"/>
</dbReference>
<dbReference type="PANTHER" id="PTHR43386">
    <property type="entry name" value="OLIGOPEPTIDE TRANSPORT SYSTEM PERMEASE PROTEIN APPC"/>
    <property type="match status" value="1"/>
</dbReference>